<evidence type="ECO:0000256" key="1">
    <source>
        <dbReference type="SAM" id="MobiDB-lite"/>
    </source>
</evidence>
<keyword evidence="3" id="KW-1185">Reference proteome</keyword>
<comment type="caution">
    <text evidence="2">The sequence shown here is derived from an EMBL/GenBank/DDBJ whole genome shotgun (WGS) entry which is preliminary data.</text>
</comment>
<proteinExistence type="predicted"/>
<evidence type="ECO:0000313" key="3">
    <source>
        <dbReference type="Proteomes" id="UP001341840"/>
    </source>
</evidence>
<feature type="region of interest" description="Disordered" evidence="1">
    <location>
        <begin position="143"/>
        <end position="171"/>
    </location>
</feature>
<organism evidence="2 3">
    <name type="scientific">Stylosanthes scabra</name>
    <dbReference type="NCBI Taxonomy" id="79078"/>
    <lineage>
        <taxon>Eukaryota</taxon>
        <taxon>Viridiplantae</taxon>
        <taxon>Streptophyta</taxon>
        <taxon>Embryophyta</taxon>
        <taxon>Tracheophyta</taxon>
        <taxon>Spermatophyta</taxon>
        <taxon>Magnoliopsida</taxon>
        <taxon>eudicotyledons</taxon>
        <taxon>Gunneridae</taxon>
        <taxon>Pentapetalae</taxon>
        <taxon>rosids</taxon>
        <taxon>fabids</taxon>
        <taxon>Fabales</taxon>
        <taxon>Fabaceae</taxon>
        <taxon>Papilionoideae</taxon>
        <taxon>50 kb inversion clade</taxon>
        <taxon>dalbergioids sensu lato</taxon>
        <taxon>Dalbergieae</taxon>
        <taxon>Pterocarpus clade</taxon>
        <taxon>Stylosanthes</taxon>
    </lineage>
</organism>
<dbReference type="EMBL" id="JASCZI010151284">
    <property type="protein sequence ID" value="MED6171692.1"/>
    <property type="molecule type" value="Genomic_DNA"/>
</dbReference>
<gene>
    <name evidence="2" type="ORF">PIB30_043115</name>
</gene>
<name>A0ABU6VE68_9FABA</name>
<protein>
    <submittedName>
        <fullName evidence="2">Uncharacterized protein</fullName>
    </submittedName>
</protein>
<accession>A0ABU6VE68</accession>
<dbReference type="Proteomes" id="UP001341840">
    <property type="component" value="Unassembled WGS sequence"/>
</dbReference>
<evidence type="ECO:0000313" key="2">
    <source>
        <dbReference type="EMBL" id="MED6171692.1"/>
    </source>
</evidence>
<sequence>MVSSDPTNRGLIHRGSELHLRICHWPMNCYMHEARFEPRHLLKRPSELTIRPSQLGYYFVLLIGGSTGTMLENLDVVGNNHGDSPLASVGTITNNYEENNGYIAPSYDEESSSGSRFKMKLKEFHKSAGSFTAIDKNFLTPFFTSQNGDEDEDEQLTSTRSGFNRHNPYSS</sequence>
<reference evidence="2 3" key="1">
    <citation type="journal article" date="2023" name="Plants (Basel)">
        <title>Bridging the Gap: Combining Genomics and Transcriptomics Approaches to Understand Stylosanthes scabra, an Orphan Legume from the Brazilian Caatinga.</title>
        <authorList>
            <person name="Ferreira-Neto J.R.C."/>
            <person name="da Silva M.D."/>
            <person name="Binneck E."/>
            <person name="de Melo N.F."/>
            <person name="da Silva R.H."/>
            <person name="de Melo A.L.T.M."/>
            <person name="Pandolfi V."/>
            <person name="Bustamante F.O."/>
            <person name="Brasileiro-Vidal A.C."/>
            <person name="Benko-Iseppon A.M."/>
        </authorList>
    </citation>
    <scope>NUCLEOTIDE SEQUENCE [LARGE SCALE GENOMIC DNA]</scope>
    <source>
        <tissue evidence="2">Leaves</tissue>
    </source>
</reference>
<feature type="compositionally biased region" description="Polar residues" evidence="1">
    <location>
        <begin position="156"/>
        <end position="171"/>
    </location>
</feature>